<comment type="subcellular location">
    <subcellularLocation>
        <location evidence="2">Cytoplasm</location>
    </subcellularLocation>
    <subcellularLocation>
        <location evidence="1">Nucleus</location>
    </subcellularLocation>
</comment>
<dbReference type="SUPFAM" id="SSF48371">
    <property type="entry name" value="ARM repeat"/>
    <property type="match status" value="1"/>
</dbReference>
<keyword evidence="9" id="KW-1185">Reference proteome</keyword>
<dbReference type="GO" id="GO:0005634">
    <property type="term" value="C:nucleus"/>
    <property type="evidence" value="ECO:0007669"/>
    <property type="project" value="UniProtKB-SubCell"/>
</dbReference>
<evidence type="ECO:0000256" key="5">
    <source>
        <dbReference type="ARBA" id="ARBA00022737"/>
    </source>
</evidence>
<dbReference type="EMBL" id="OV651813">
    <property type="protein sequence ID" value="CAH1098725.1"/>
    <property type="molecule type" value="Genomic_DNA"/>
</dbReference>
<dbReference type="SMART" id="SM00185">
    <property type="entry name" value="ARM"/>
    <property type="match status" value="9"/>
</dbReference>
<evidence type="ECO:0000256" key="6">
    <source>
        <dbReference type="ARBA" id="ARBA00023242"/>
    </source>
</evidence>
<gene>
    <name evidence="8" type="ORF">PSYICH_LOCUS415</name>
</gene>
<dbReference type="PROSITE" id="PS50176">
    <property type="entry name" value="ARM_REPEAT"/>
    <property type="match status" value="1"/>
</dbReference>
<protein>
    <recommendedName>
        <fullName evidence="3">Armadillo repeat-containing protein 8</fullName>
    </recommendedName>
</protein>
<dbReference type="FunFam" id="1.25.10.10:FF:000070">
    <property type="entry name" value="armadillo repeat-containing protein 8 isoform X1"/>
    <property type="match status" value="1"/>
</dbReference>
<proteinExistence type="predicted"/>
<keyword evidence="6" id="KW-0539">Nucleus</keyword>
<reference evidence="8" key="1">
    <citation type="submission" date="2022-01" db="EMBL/GenBank/DDBJ databases">
        <authorList>
            <person name="King R."/>
        </authorList>
    </citation>
    <scope>NUCLEOTIDE SEQUENCE</scope>
</reference>
<sequence>MLLEMQVFTAFMDVESTRSYIDDLYSKDASKCLQSIVCIKNSVIGSNRQKESVIAQGIVPRLLFLLKDKNTKVNVRVEAAVTIGSLAKGTEEHVELLISSGTSQILLDVLEENEPRLIDACLCCLRTLSQYTSASDVKYDIKSLQKLLSYAGPKDTLQRQSCVANIITSACKSPVEQNILCSIGAPATLASLLSVQNYSVTIPIVTCLATMCWNNSVVAGVIVNTSCKGIKIPDYLEILISRDRPIDMQLGAARCLTNLYRAGAISAYDPIITYRTLPCLVRLCQIEHQETHRALAADTLAYLTEVDSNLQQVAAISNQLVSALVDLLKCPSVAARGAAFRAFASLGANDEDIRKRIIDTKCLMDRVVDGLGDDNKDIRLAAVRCLHSLSRSVQQLRTTFQDHSVWRPLMTLLTGVFVTDSPSTELLTAASSALCNLLLEFSPAKEPMIQQGVVQLLATITSQADPSLRLNGVWALMNLAFQAEQRLKSQILTTLGTDQIFRLLADRDTKVLMKTLGLLRNLVSPRTHTDMMMALHGPQIMQGVVLVLEGPHLPDVKEQALCILGNIADGERAREHIMSNEDVLKKLIDYMIHPAPCLQESAVFCIHNLTRRGEPGAIERQSRLKELGVVNILQQLLSTTDKILFNRVKSALTQFAEV</sequence>
<dbReference type="Proteomes" id="UP001153636">
    <property type="component" value="Chromosome 1"/>
</dbReference>
<dbReference type="GO" id="GO:0005737">
    <property type="term" value="C:cytoplasm"/>
    <property type="evidence" value="ECO:0007669"/>
    <property type="project" value="UniProtKB-SubCell"/>
</dbReference>
<dbReference type="Pfam" id="PF00514">
    <property type="entry name" value="Arm"/>
    <property type="match status" value="1"/>
</dbReference>
<keyword evidence="5" id="KW-0677">Repeat</keyword>
<dbReference type="PANTHER" id="PTHR15651:SF7">
    <property type="entry name" value="ARMADILLO REPEAT-CONTAINING PROTEIN 8"/>
    <property type="match status" value="1"/>
</dbReference>
<dbReference type="GO" id="GO:0034657">
    <property type="term" value="C:GID complex"/>
    <property type="evidence" value="ECO:0007669"/>
    <property type="project" value="TreeGrafter"/>
</dbReference>
<dbReference type="AlphaFoldDB" id="A0A9P0CF39"/>
<dbReference type="InterPro" id="IPR000225">
    <property type="entry name" value="Armadillo"/>
</dbReference>
<evidence type="ECO:0000313" key="9">
    <source>
        <dbReference type="Proteomes" id="UP001153636"/>
    </source>
</evidence>
<accession>A0A9P0CF39</accession>
<dbReference type="GO" id="GO:0043161">
    <property type="term" value="P:proteasome-mediated ubiquitin-dependent protein catabolic process"/>
    <property type="evidence" value="ECO:0007669"/>
    <property type="project" value="TreeGrafter"/>
</dbReference>
<dbReference type="InterPro" id="IPR016024">
    <property type="entry name" value="ARM-type_fold"/>
</dbReference>
<dbReference type="InterPro" id="IPR011989">
    <property type="entry name" value="ARM-like"/>
</dbReference>
<evidence type="ECO:0000256" key="7">
    <source>
        <dbReference type="PROSITE-ProRule" id="PRU00259"/>
    </source>
</evidence>
<feature type="repeat" description="ARM" evidence="7">
    <location>
        <begin position="57"/>
        <end position="101"/>
    </location>
</feature>
<name>A0A9P0CF39_9CUCU</name>
<organism evidence="8 9">
    <name type="scientific">Psylliodes chrysocephalus</name>
    <dbReference type="NCBI Taxonomy" id="3402493"/>
    <lineage>
        <taxon>Eukaryota</taxon>
        <taxon>Metazoa</taxon>
        <taxon>Ecdysozoa</taxon>
        <taxon>Arthropoda</taxon>
        <taxon>Hexapoda</taxon>
        <taxon>Insecta</taxon>
        <taxon>Pterygota</taxon>
        <taxon>Neoptera</taxon>
        <taxon>Endopterygota</taxon>
        <taxon>Coleoptera</taxon>
        <taxon>Polyphaga</taxon>
        <taxon>Cucujiformia</taxon>
        <taxon>Chrysomeloidea</taxon>
        <taxon>Chrysomelidae</taxon>
        <taxon>Galerucinae</taxon>
        <taxon>Alticini</taxon>
        <taxon>Psylliodes</taxon>
    </lineage>
</organism>
<keyword evidence="4" id="KW-0963">Cytoplasm</keyword>
<dbReference type="Gene3D" id="1.25.10.10">
    <property type="entry name" value="Leucine-rich Repeat Variant"/>
    <property type="match status" value="2"/>
</dbReference>
<evidence type="ECO:0000256" key="2">
    <source>
        <dbReference type="ARBA" id="ARBA00004496"/>
    </source>
</evidence>
<dbReference type="InterPro" id="IPR038739">
    <property type="entry name" value="ARMC8/Vid28"/>
</dbReference>
<dbReference type="PANTHER" id="PTHR15651">
    <property type="entry name" value="ARMADILLO REPEAT-CONTAINING PROTEIN 8"/>
    <property type="match status" value="1"/>
</dbReference>
<evidence type="ECO:0000256" key="1">
    <source>
        <dbReference type="ARBA" id="ARBA00004123"/>
    </source>
</evidence>
<evidence type="ECO:0000313" key="8">
    <source>
        <dbReference type="EMBL" id="CAH1098725.1"/>
    </source>
</evidence>
<evidence type="ECO:0000256" key="3">
    <source>
        <dbReference type="ARBA" id="ARBA00013746"/>
    </source>
</evidence>
<dbReference type="OrthoDB" id="5559898at2759"/>
<evidence type="ECO:0000256" key="4">
    <source>
        <dbReference type="ARBA" id="ARBA00022490"/>
    </source>
</evidence>